<name>A0ABV7XVH1_9FLAO</name>
<keyword evidence="2" id="KW-1185">Reference proteome</keyword>
<organism evidence="1 2">
    <name type="scientific">Chryseobacterium tructae</name>
    <dbReference type="NCBI Taxonomy" id="1037380"/>
    <lineage>
        <taxon>Bacteria</taxon>
        <taxon>Pseudomonadati</taxon>
        <taxon>Bacteroidota</taxon>
        <taxon>Flavobacteriia</taxon>
        <taxon>Flavobacteriales</taxon>
        <taxon>Weeksellaceae</taxon>
        <taxon>Chryseobacterium group</taxon>
        <taxon>Chryseobacterium</taxon>
    </lineage>
</organism>
<dbReference type="EMBL" id="JBHRYO010000002">
    <property type="protein sequence ID" value="MFC3755753.1"/>
    <property type="molecule type" value="Genomic_DNA"/>
</dbReference>
<comment type="caution">
    <text evidence="1">The sequence shown here is derived from an EMBL/GenBank/DDBJ whole genome shotgun (WGS) entry which is preliminary data.</text>
</comment>
<proteinExistence type="predicted"/>
<reference evidence="2" key="1">
    <citation type="journal article" date="2019" name="Int. J. Syst. Evol. Microbiol.">
        <title>The Global Catalogue of Microorganisms (GCM) 10K type strain sequencing project: providing services to taxonomists for standard genome sequencing and annotation.</title>
        <authorList>
            <consortium name="The Broad Institute Genomics Platform"/>
            <consortium name="The Broad Institute Genome Sequencing Center for Infectious Disease"/>
            <person name="Wu L."/>
            <person name="Ma J."/>
        </authorList>
    </citation>
    <scope>NUCLEOTIDE SEQUENCE [LARGE SCALE GENOMIC DNA]</scope>
    <source>
        <strain evidence="2">CECT 7798</strain>
    </source>
</reference>
<accession>A0ABV7XVH1</accession>
<protein>
    <recommendedName>
        <fullName evidence="3">Bacteriocin</fullName>
    </recommendedName>
</protein>
<evidence type="ECO:0000313" key="1">
    <source>
        <dbReference type="EMBL" id="MFC3755753.1"/>
    </source>
</evidence>
<dbReference type="Proteomes" id="UP001595735">
    <property type="component" value="Unassembled WGS sequence"/>
</dbReference>
<gene>
    <name evidence="1" type="ORF">ACFONJ_07235</name>
</gene>
<evidence type="ECO:0000313" key="2">
    <source>
        <dbReference type="Proteomes" id="UP001595735"/>
    </source>
</evidence>
<dbReference type="RefSeq" id="WP_290295780.1">
    <property type="nucleotide sequence ID" value="NZ_JAUFQR010000001.1"/>
</dbReference>
<sequence>MKKLSRFSLKSIEGANASICNGCPSHIMYGPGSEYGGTCENYFALPDYCRNRNCVGVSIYCFGDR</sequence>
<evidence type="ECO:0008006" key="3">
    <source>
        <dbReference type="Google" id="ProtNLM"/>
    </source>
</evidence>